<evidence type="ECO:0000313" key="2">
    <source>
        <dbReference type="EMBL" id="MED6216299.1"/>
    </source>
</evidence>
<evidence type="ECO:0000256" key="1">
    <source>
        <dbReference type="SAM" id="MobiDB-lite"/>
    </source>
</evidence>
<proteinExistence type="predicted"/>
<protein>
    <submittedName>
        <fullName evidence="2">Uncharacterized protein</fullName>
    </submittedName>
</protein>
<keyword evidence="3" id="KW-1185">Reference proteome</keyword>
<name>A0ABU6Z3Z2_9FABA</name>
<feature type="compositionally biased region" description="Acidic residues" evidence="1">
    <location>
        <begin position="11"/>
        <end position="27"/>
    </location>
</feature>
<sequence length="115" mass="13285">MTLIPTLQPEEKEEEPVAEDTEAEEEDGHERRERASDPFTGIHHQPRGVRVRGSSAEEELQTVQFTPKIQIFIFISFTGSKICDIKQRGARRRRRRRKRGAAAIQMIAVEVRTRC</sequence>
<organism evidence="2 3">
    <name type="scientific">Stylosanthes scabra</name>
    <dbReference type="NCBI Taxonomy" id="79078"/>
    <lineage>
        <taxon>Eukaryota</taxon>
        <taxon>Viridiplantae</taxon>
        <taxon>Streptophyta</taxon>
        <taxon>Embryophyta</taxon>
        <taxon>Tracheophyta</taxon>
        <taxon>Spermatophyta</taxon>
        <taxon>Magnoliopsida</taxon>
        <taxon>eudicotyledons</taxon>
        <taxon>Gunneridae</taxon>
        <taxon>Pentapetalae</taxon>
        <taxon>rosids</taxon>
        <taxon>fabids</taxon>
        <taxon>Fabales</taxon>
        <taxon>Fabaceae</taxon>
        <taxon>Papilionoideae</taxon>
        <taxon>50 kb inversion clade</taxon>
        <taxon>dalbergioids sensu lato</taxon>
        <taxon>Dalbergieae</taxon>
        <taxon>Pterocarpus clade</taxon>
        <taxon>Stylosanthes</taxon>
    </lineage>
</organism>
<reference evidence="2 3" key="1">
    <citation type="journal article" date="2023" name="Plants (Basel)">
        <title>Bridging the Gap: Combining Genomics and Transcriptomics Approaches to Understand Stylosanthes scabra, an Orphan Legume from the Brazilian Caatinga.</title>
        <authorList>
            <person name="Ferreira-Neto J.R.C."/>
            <person name="da Silva M.D."/>
            <person name="Binneck E."/>
            <person name="de Melo N.F."/>
            <person name="da Silva R.H."/>
            <person name="de Melo A.L.T.M."/>
            <person name="Pandolfi V."/>
            <person name="Bustamante F.O."/>
            <person name="Brasileiro-Vidal A.C."/>
            <person name="Benko-Iseppon A.M."/>
        </authorList>
    </citation>
    <scope>NUCLEOTIDE SEQUENCE [LARGE SCALE GENOMIC DNA]</scope>
    <source>
        <tissue evidence="2">Leaves</tissue>
    </source>
</reference>
<dbReference type="Proteomes" id="UP001341840">
    <property type="component" value="Unassembled WGS sequence"/>
</dbReference>
<dbReference type="EMBL" id="JASCZI010271873">
    <property type="protein sequence ID" value="MED6216299.1"/>
    <property type="molecule type" value="Genomic_DNA"/>
</dbReference>
<feature type="region of interest" description="Disordered" evidence="1">
    <location>
        <begin position="1"/>
        <end position="54"/>
    </location>
</feature>
<evidence type="ECO:0000313" key="3">
    <source>
        <dbReference type="Proteomes" id="UP001341840"/>
    </source>
</evidence>
<accession>A0ABU6Z3Z2</accession>
<comment type="caution">
    <text evidence="2">The sequence shown here is derived from an EMBL/GenBank/DDBJ whole genome shotgun (WGS) entry which is preliminary data.</text>
</comment>
<gene>
    <name evidence="2" type="ORF">PIB30_006237</name>
</gene>